<keyword evidence="1" id="KW-0472">Membrane</keyword>
<organism evidence="3">
    <name type="scientific">Zooxanthella nutricula</name>
    <dbReference type="NCBI Taxonomy" id="1333877"/>
    <lineage>
        <taxon>Eukaryota</taxon>
        <taxon>Sar</taxon>
        <taxon>Alveolata</taxon>
        <taxon>Dinophyceae</taxon>
        <taxon>Peridiniales</taxon>
        <taxon>Peridiniales incertae sedis</taxon>
        <taxon>Zooxanthella</taxon>
    </lineage>
</organism>
<dbReference type="EMBL" id="HBGW01012067">
    <property type="protein sequence ID" value="CAD9514133.1"/>
    <property type="molecule type" value="Transcribed_RNA"/>
</dbReference>
<protein>
    <recommendedName>
        <fullName evidence="4">PSI-F</fullName>
    </recommendedName>
</protein>
<dbReference type="AlphaFoldDB" id="A0A6U9TR73"/>
<evidence type="ECO:0000256" key="2">
    <source>
        <dbReference type="SAM" id="SignalP"/>
    </source>
</evidence>
<keyword evidence="1" id="KW-0812">Transmembrane</keyword>
<evidence type="ECO:0008006" key="4">
    <source>
        <dbReference type="Google" id="ProtNLM"/>
    </source>
</evidence>
<accession>A0A6U9TR73</accession>
<proteinExistence type="predicted"/>
<gene>
    <name evidence="3" type="ORF">BRAN1462_LOCUS7646</name>
</gene>
<keyword evidence="2" id="KW-0732">Signal</keyword>
<reference evidence="3" key="1">
    <citation type="submission" date="2021-01" db="EMBL/GenBank/DDBJ databases">
        <authorList>
            <person name="Corre E."/>
            <person name="Pelletier E."/>
            <person name="Niang G."/>
            <person name="Scheremetjew M."/>
            <person name="Finn R."/>
            <person name="Kale V."/>
            <person name="Holt S."/>
            <person name="Cochrane G."/>
            <person name="Meng A."/>
            <person name="Brown T."/>
            <person name="Cohen L."/>
        </authorList>
    </citation>
    <scope>NUCLEOTIDE SEQUENCE</scope>
    <source>
        <strain evidence="3">RCC3387</strain>
    </source>
</reference>
<feature type="signal peptide" evidence="2">
    <location>
        <begin position="1"/>
        <end position="22"/>
    </location>
</feature>
<name>A0A6U9TR73_9DINO</name>
<feature type="transmembrane region" description="Helical" evidence="1">
    <location>
        <begin position="58"/>
        <end position="78"/>
    </location>
</feature>
<keyword evidence="1" id="KW-1133">Transmembrane helix</keyword>
<feature type="chain" id="PRO_5030160635" description="PSI-F" evidence="2">
    <location>
        <begin position="23"/>
        <end position="171"/>
    </location>
</feature>
<sequence>MAFARSSLAVLLAGASVAGGAAFTLGTAPAGARASPELARAPARPVPAAVEEPAAGPSAGVAAAVAAAMVGLLVGLTSGPQAASAVPRGLPSFSLSRPSYMQGVDAANAATRPGEIDYVTRSRIEALQWPEARKEAEMVRAKEQARPSKAERVARAKQQLQQLLATTEIPA</sequence>
<evidence type="ECO:0000313" key="3">
    <source>
        <dbReference type="EMBL" id="CAD9514133.1"/>
    </source>
</evidence>
<evidence type="ECO:0000256" key="1">
    <source>
        <dbReference type="SAM" id="Phobius"/>
    </source>
</evidence>